<dbReference type="GO" id="GO:0004672">
    <property type="term" value="F:protein kinase activity"/>
    <property type="evidence" value="ECO:0007669"/>
    <property type="project" value="InterPro"/>
</dbReference>
<protein>
    <submittedName>
        <fullName evidence="2">YrbL family protein</fullName>
    </submittedName>
</protein>
<evidence type="ECO:0000259" key="1">
    <source>
        <dbReference type="PROSITE" id="PS50011"/>
    </source>
</evidence>
<dbReference type="Proteomes" id="UP001164819">
    <property type="component" value="Chromosome"/>
</dbReference>
<organism evidence="2">
    <name type="scientific">Oxalobacter aliiformigenes</name>
    <dbReference type="NCBI Taxonomy" id="2946593"/>
    <lineage>
        <taxon>Bacteria</taxon>
        <taxon>Pseudomonadati</taxon>
        <taxon>Pseudomonadota</taxon>
        <taxon>Betaproteobacteria</taxon>
        <taxon>Burkholderiales</taxon>
        <taxon>Oxalobacteraceae</taxon>
        <taxon>Oxalobacter</taxon>
    </lineage>
</organism>
<sequence>MTDYTAWPVIGRGAERTCYLNPADKTRLVKISPRKNAKQTLREIKYFRFLIQRGIPFDHIPKFYGEISGDDFIGFEQEFISGDDPRHDSIPETLEQYLRHLSSQEDIQKLRNALEKLKTYLLRYNIIPCDLLPDNIVVKHGTTGPKLILIDGLGGTELIPASNYFKVLGNRKILRKWEKFSKKLSAKFQQLDL</sequence>
<proteinExistence type="predicted"/>
<feature type="domain" description="Protein kinase" evidence="1">
    <location>
        <begin position="4"/>
        <end position="193"/>
    </location>
</feature>
<accession>A0A9E9NU82</accession>
<dbReference type="AlphaFoldDB" id="A0A9E9NU82"/>
<dbReference type="EMBL" id="CP098251">
    <property type="protein sequence ID" value="WAV91994.1"/>
    <property type="molecule type" value="Genomic_DNA"/>
</dbReference>
<dbReference type="GO" id="GO:0005524">
    <property type="term" value="F:ATP binding"/>
    <property type="evidence" value="ECO:0007669"/>
    <property type="project" value="InterPro"/>
</dbReference>
<evidence type="ECO:0000313" key="2">
    <source>
        <dbReference type="EMBL" id="WAV91994.1"/>
    </source>
</evidence>
<reference evidence="2" key="1">
    <citation type="journal article" date="2022" name="Front. Microbiol.">
        <title>New perspectives on an old grouping: The genomic and phenotypic variability of Oxalobacter formigenes and the implications for calcium oxalate stone prevention.</title>
        <authorList>
            <person name="Chmiel J.A."/>
            <person name="Carr C."/>
            <person name="Stuivenberg G.A."/>
            <person name="Venema R."/>
            <person name="Chanyi R.M."/>
            <person name="Al K.F."/>
            <person name="Giguere D."/>
            <person name="Say H."/>
            <person name="Akouris P.P."/>
            <person name="Dominguez Romero S.A."/>
            <person name="Kwong A."/>
            <person name="Tai V."/>
            <person name="Koval S.F."/>
            <person name="Razvi H."/>
            <person name="Bjazevic J."/>
            <person name="Burton J.P."/>
        </authorList>
    </citation>
    <scope>NUCLEOTIDE SEQUENCE</scope>
    <source>
        <strain evidence="2">OxK</strain>
    </source>
</reference>
<name>A0A9E9NU82_9BURK</name>
<gene>
    <name evidence="2" type="ORF">NB646_04555</name>
</gene>
<dbReference type="InterPro" id="IPR000719">
    <property type="entry name" value="Prot_kinase_dom"/>
</dbReference>
<dbReference type="SUPFAM" id="SSF56112">
    <property type="entry name" value="Protein kinase-like (PK-like)"/>
    <property type="match status" value="1"/>
</dbReference>
<dbReference type="PROSITE" id="PS50011">
    <property type="entry name" value="PROTEIN_KINASE_DOM"/>
    <property type="match status" value="1"/>
</dbReference>
<dbReference type="RefSeq" id="WP_269316290.1">
    <property type="nucleotide sequence ID" value="NZ_CP098251.1"/>
</dbReference>
<dbReference type="InterPro" id="IPR019647">
    <property type="entry name" value="PhoP_reg_network_YrbL"/>
</dbReference>
<dbReference type="Pfam" id="PF10707">
    <property type="entry name" value="YrbL-PhoP_reg"/>
    <property type="match status" value="1"/>
</dbReference>
<dbReference type="InterPro" id="IPR011009">
    <property type="entry name" value="Kinase-like_dom_sf"/>
</dbReference>